<name>A0A6B1FWL6_9CHLR</name>
<dbReference type="PANTHER" id="PTHR34408">
    <property type="entry name" value="FAMILY PROTEIN, PUTATIVE-RELATED"/>
    <property type="match status" value="1"/>
</dbReference>
<proteinExistence type="predicted"/>
<reference evidence="3" key="1">
    <citation type="submission" date="2019-09" db="EMBL/GenBank/DDBJ databases">
        <title>Characterisation of the sponge microbiome using genome-centric metagenomics.</title>
        <authorList>
            <person name="Engelberts J.P."/>
            <person name="Robbins S.J."/>
            <person name="De Goeij J.M."/>
            <person name="Aranda M."/>
            <person name="Bell S.C."/>
            <person name="Webster N.S."/>
        </authorList>
    </citation>
    <scope>NUCLEOTIDE SEQUENCE</scope>
    <source>
        <strain evidence="3">SB0675_bin_29</strain>
    </source>
</reference>
<accession>A0A6B1FWL6</accession>
<dbReference type="Pfam" id="PF08239">
    <property type="entry name" value="SH3_3"/>
    <property type="match status" value="3"/>
</dbReference>
<sequence>MSKKKLRSRPPTASQMTERAWGSGMLICFSHTVVLCVLVLGIALLGACGQGEEEPAPEPGPANTITPLPAVVTFTPMPTSTNPPLPVPTETTAATPTPAIAATEPAPTEIAPPTSDAKVTVLGEMNIRSGPSTDYEVVGDAVAGEEFAITGKNEDGNWWQIDFRGESGWIYAPFVVAAEAEEVPVVSAAMTGSPGAEGETAESSPSTVIPIVSVGGDMNVRSGPGEEFDRIGGAFAGEEFAITGRNADGDWWQIDFDGQDGWIYAPFVTATDADNVPIVGSSMEGTPAPTTGTDTAARVGERPVVTIAADPKTRRRAVPDNALIGGAFAGDEFDITGMIADGEWWQIDFDGEAGWVYAPFVTATNAENVPTVAAPSVQTPVAAPGPSEAGQAAGDAVATVGEDLNVRNGPGTEYDRIGGATAGEEYTITGKSADGEWWQIDFAGQPGWIYGPLVTATDAEEVPVVTPTTTGAQGADPVESSLSTAVAFSSGGSALGVQFEEE</sequence>
<feature type="transmembrane region" description="Helical" evidence="1">
    <location>
        <begin position="21"/>
        <end position="45"/>
    </location>
</feature>
<evidence type="ECO:0000259" key="2">
    <source>
        <dbReference type="PROSITE" id="PS51781"/>
    </source>
</evidence>
<feature type="domain" description="SH3b" evidence="2">
    <location>
        <begin position="393"/>
        <end position="458"/>
    </location>
</feature>
<organism evidence="3">
    <name type="scientific">Caldilineaceae bacterium SB0675_bin_29</name>
    <dbReference type="NCBI Taxonomy" id="2605266"/>
    <lineage>
        <taxon>Bacteria</taxon>
        <taxon>Bacillati</taxon>
        <taxon>Chloroflexota</taxon>
        <taxon>Caldilineae</taxon>
        <taxon>Caldilineales</taxon>
        <taxon>Caldilineaceae</taxon>
    </lineage>
</organism>
<dbReference type="EMBL" id="VYDA01000165">
    <property type="protein sequence ID" value="MYH61009.1"/>
    <property type="molecule type" value="Genomic_DNA"/>
</dbReference>
<dbReference type="PROSITE" id="PS51781">
    <property type="entry name" value="SH3B"/>
    <property type="match status" value="3"/>
</dbReference>
<dbReference type="Gene3D" id="2.30.30.40">
    <property type="entry name" value="SH3 Domains"/>
    <property type="match status" value="4"/>
</dbReference>
<dbReference type="InterPro" id="IPR003646">
    <property type="entry name" value="SH3-like_bac-type"/>
</dbReference>
<keyword evidence="1" id="KW-0472">Membrane</keyword>
<evidence type="ECO:0000313" key="3">
    <source>
        <dbReference type="EMBL" id="MYH61009.1"/>
    </source>
</evidence>
<dbReference type="PANTHER" id="PTHR34408:SF1">
    <property type="entry name" value="GLYCOSYL HYDROLASE FAMILY 19 DOMAIN-CONTAINING PROTEIN HI_1415"/>
    <property type="match status" value="1"/>
</dbReference>
<comment type="caution">
    <text evidence="3">The sequence shown here is derived from an EMBL/GenBank/DDBJ whole genome shotgun (WGS) entry which is preliminary data.</text>
</comment>
<keyword evidence="1" id="KW-0812">Transmembrane</keyword>
<dbReference type="AlphaFoldDB" id="A0A6B1FWL6"/>
<protein>
    <submittedName>
        <fullName evidence="3">SH3 domain-containing protein</fullName>
    </submittedName>
</protein>
<evidence type="ECO:0000256" key="1">
    <source>
        <dbReference type="SAM" id="Phobius"/>
    </source>
</evidence>
<feature type="domain" description="SH3b" evidence="2">
    <location>
        <begin position="207"/>
        <end position="272"/>
    </location>
</feature>
<feature type="domain" description="SH3b" evidence="2">
    <location>
        <begin position="114"/>
        <end position="179"/>
    </location>
</feature>
<dbReference type="InterPro" id="IPR052354">
    <property type="entry name" value="Cell_Wall_Dynamics_Protein"/>
</dbReference>
<keyword evidence="1" id="KW-1133">Transmembrane helix</keyword>
<gene>
    <name evidence="3" type="ORF">F4148_04370</name>
</gene>
<dbReference type="SMART" id="SM00287">
    <property type="entry name" value="SH3b"/>
    <property type="match status" value="4"/>
</dbReference>